<evidence type="ECO:0000313" key="1">
    <source>
        <dbReference type="EMBL" id="MBC2596064.1"/>
    </source>
</evidence>
<dbReference type="RefSeq" id="WP_185676980.1">
    <property type="nucleotide sequence ID" value="NZ_JACHVB010000060.1"/>
</dbReference>
<gene>
    <name evidence="1" type="ORF">H5P28_17490</name>
</gene>
<dbReference type="SUPFAM" id="SSF82171">
    <property type="entry name" value="DPP6 N-terminal domain-like"/>
    <property type="match status" value="1"/>
</dbReference>
<dbReference type="Proteomes" id="UP000546464">
    <property type="component" value="Unassembled WGS sequence"/>
</dbReference>
<dbReference type="AlphaFoldDB" id="A0A842HK71"/>
<sequence length="377" mass="41653">MGKSLSRFDFGSGILHGGSMPATKLPLLLGSEWQAVSPRPVGAKLLWQAGSRLLCSETDFAEPADLGEVGLVDCPVAVDPVRRMAYGYASPQGRQQKDFSELRAWHLEQGTGSRLFRLGLNQWTLWLLRYLPRHDALLGLVATDMPGEGVNIQHQLGIFDLGKMKTLLVSLPRDAFLPLDIHPTRKEVLFYGVEGYQVVEYSGKRLRKLAGSGLPEGRGGCYHPSGDKILLGGSGIVLWDLAADRLVPLHPRGHHPLWDASGEGFWFSESSGDLFHYSLAEGRAERVLALAANAHPDIRYARPPVATRDGRYLAVCLTRRVKRSAGSEPDAPLYRHDHCLCVADTRKREVWQLPGPCRNAAWFEPADEPGKSRLQGR</sequence>
<evidence type="ECO:0008006" key="3">
    <source>
        <dbReference type="Google" id="ProtNLM"/>
    </source>
</evidence>
<keyword evidence="2" id="KW-1185">Reference proteome</keyword>
<comment type="caution">
    <text evidence="1">The sequence shown here is derived from an EMBL/GenBank/DDBJ whole genome shotgun (WGS) entry which is preliminary data.</text>
</comment>
<accession>A0A842HK71</accession>
<organism evidence="1 2">
    <name type="scientific">Ruficoccus amylovorans</name>
    <dbReference type="NCBI Taxonomy" id="1804625"/>
    <lineage>
        <taxon>Bacteria</taxon>
        <taxon>Pseudomonadati</taxon>
        <taxon>Verrucomicrobiota</taxon>
        <taxon>Opitutia</taxon>
        <taxon>Puniceicoccales</taxon>
        <taxon>Cerasicoccaceae</taxon>
        <taxon>Ruficoccus</taxon>
    </lineage>
</organism>
<proteinExistence type="predicted"/>
<dbReference type="EMBL" id="JACHVB010000060">
    <property type="protein sequence ID" value="MBC2596064.1"/>
    <property type="molecule type" value="Genomic_DNA"/>
</dbReference>
<reference evidence="1 2" key="1">
    <citation type="submission" date="2020-07" db="EMBL/GenBank/DDBJ databases">
        <authorList>
            <person name="Feng X."/>
        </authorList>
    </citation>
    <scope>NUCLEOTIDE SEQUENCE [LARGE SCALE GENOMIC DNA]</scope>
    <source>
        <strain evidence="1 2">JCM31066</strain>
    </source>
</reference>
<evidence type="ECO:0000313" key="2">
    <source>
        <dbReference type="Proteomes" id="UP000546464"/>
    </source>
</evidence>
<protein>
    <recommendedName>
        <fullName evidence="3">DUF4915 domain-containing protein</fullName>
    </recommendedName>
</protein>
<name>A0A842HK71_9BACT</name>